<feature type="transmembrane region" description="Helical" evidence="1">
    <location>
        <begin position="39"/>
        <end position="62"/>
    </location>
</feature>
<dbReference type="EMBL" id="BSFI01000007">
    <property type="protein sequence ID" value="GLK67960.1"/>
    <property type="molecule type" value="Genomic_DNA"/>
</dbReference>
<gene>
    <name evidence="2" type="ORF">GCM10008179_15980</name>
</gene>
<evidence type="ECO:0000256" key="1">
    <source>
        <dbReference type="SAM" id="Phobius"/>
    </source>
</evidence>
<feature type="transmembrane region" description="Helical" evidence="1">
    <location>
        <begin position="101"/>
        <end position="121"/>
    </location>
</feature>
<dbReference type="InterPro" id="IPR006696">
    <property type="entry name" value="DUF423"/>
</dbReference>
<organism evidence="2 3">
    <name type="scientific">Hansschlegelia plantiphila</name>
    <dbReference type="NCBI Taxonomy" id="374655"/>
    <lineage>
        <taxon>Bacteria</taxon>
        <taxon>Pseudomonadati</taxon>
        <taxon>Pseudomonadota</taxon>
        <taxon>Alphaproteobacteria</taxon>
        <taxon>Hyphomicrobiales</taxon>
        <taxon>Methylopilaceae</taxon>
        <taxon>Hansschlegelia</taxon>
    </lineage>
</organism>
<evidence type="ECO:0000313" key="2">
    <source>
        <dbReference type="EMBL" id="GLK67960.1"/>
    </source>
</evidence>
<reference evidence="2" key="2">
    <citation type="submission" date="2023-01" db="EMBL/GenBank/DDBJ databases">
        <authorList>
            <person name="Sun Q."/>
            <person name="Evtushenko L."/>
        </authorList>
    </citation>
    <scope>NUCLEOTIDE SEQUENCE</scope>
    <source>
        <strain evidence="2">VKM B-2347</strain>
    </source>
</reference>
<protein>
    <submittedName>
        <fullName evidence="2">Membrane protein</fullName>
    </submittedName>
</protein>
<keyword evidence="1" id="KW-1133">Transmembrane helix</keyword>
<proteinExistence type="predicted"/>
<evidence type="ECO:0000313" key="3">
    <source>
        <dbReference type="Proteomes" id="UP001143372"/>
    </source>
</evidence>
<feature type="transmembrane region" description="Helical" evidence="1">
    <location>
        <begin position="69"/>
        <end position="89"/>
    </location>
</feature>
<sequence length="126" mass="12350">MPRSALILIAVAGVYGALGVAAAAAGAHMSGDPRLATVATFLMLHAAALPAVVAASAALGLSWLALAPAWGLALGTLLFCGDLLVRVIHGSSPLPIAAPTGGAILILSWLALTVGAVAGAIRRRAV</sequence>
<keyword evidence="1" id="KW-0472">Membrane</keyword>
<keyword evidence="1" id="KW-0812">Transmembrane</keyword>
<dbReference type="RefSeq" id="WP_271168199.1">
    <property type="nucleotide sequence ID" value="NZ_BSFI01000007.1"/>
</dbReference>
<dbReference type="Proteomes" id="UP001143372">
    <property type="component" value="Unassembled WGS sequence"/>
</dbReference>
<accession>A0A9W6MVP4</accession>
<dbReference type="Pfam" id="PF04241">
    <property type="entry name" value="DUF423"/>
    <property type="match status" value="1"/>
</dbReference>
<name>A0A9W6MVP4_9HYPH</name>
<dbReference type="AlphaFoldDB" id="A0A9W6MVP4"/>
<keyword evidence="3" id="KW-1185">Reference proteome</keyword>
<comment type="caution">
    <text evidence="2">The sequence shown here is derived from an EMBL/GenBank/DDBJ whole genome shotgun (WGS) entry which is preliminary data.</text>
</comment>
<reference evidence="2" key="1">
    <citation type="journal article" date="2014" name="Int. J. Syst. Evol. Microbiol.">
        <title>Complete genome sequence of Corynebacterium casei LMG S-19264T (=DSM 44701T), isolated from a smear-ripened cheese.</title>
        <authorList>
            <consortium name="US DOE Joint Genome Institute (JGI-PGF)"/>
            <person name="Walter F."/>
            <person name="Albersmeier A."/>
            <person name="Kalinowski J."/>
            <person name="Ruckert C."/>
        </authorList>
    </citation>
    <scope>NUCLEOTIDE SEQUENCE</scope>
    <source>
        <strain evidence="2">VKM B-2347</strain>
    </source>
</reference>